<name>A0AAX2AHG3_9BACT</name>
<organism evidence="2 3">
    <name type="scientific">Malaciobacter mytili LMG 24559</name>
    <dbReference type="NCBI Taxonomy" id="1032238"/>
    <lineage>
        <taxon>Bacteria</taxon>
        <taxon>Pseudomonadati</taxon>
        <taxon>Campylobacterota</taxon>
        <taxon>Epsilonproteobacteria</taxon>
        <taxon>Campylobacterales</taxon>
        <taxon>Arcobacteraceae</taxon>
        <taxon>Malaciobacter</taxon>
    </lineage>
</organism>
<feature type="coiled-coil region" evidence="1">
    <location>
        <begin position="38"/>
        <end position="65"/>
    </location>
</feature>
<comment type="caution">
    <text evidence="2">The sequence shown here is derived from an EMBL/GenBank/DDBJ whole genome shotgun (WGS) entry which is preliminary data.</text>
</comment>
<protein>
    <recommendedName>
        <fullName evidence="4">F-type type IV conjugative transfer system protein TraW</fullName>
    </recommendedName>
</protein>
<dbReference type="Proteomes" id="UP000290092">
    <property type="component" value="Unassembled WGS sequence"/>
</dbReference>
<gene>
    <name evidence="2" type="ORF">CP985_03360</name>
</gene>
<evidence type="ECO:0000256" key="1">
    <source>
        <dbReference type="SAM" id="Coils"/>
    </source>
</evidence>
<evidence type="ECO:0000313" key="2">
    <source>
        <dbReference type="EMBL" id="RXK16462.1"/>
    </source>
</evidence>
<proteinExistence type="predicted"/>
<keyword evidence="1" id="KW-0175">Coiled coil</keyword>
<keyword evidence="3" id="KW-1185">Reference proteome</keyword>
<dbReference type="RefSeq" id="WP_114843303.1">
    <property type="nucleotide sequence ID" value="NZ_CP031220.1"/>
</dbReference>
<dbReference type="AlphaFoldDB" id="A0AAX2AHG3"/>
<evidence type="ECO:0008006" key="4">
    <source>
        <dbReference type="Google" id="ProtNLM"/>
    </source>
</evidence>
<sequence length="203" mass="23677">MKKLIFLFILVLNLYSFEDLGIIGEVEPIEGKTLMDVLTEKYNKLDKLKLEKDLLNARKESLKLKSNLPTCKETKVREFTPLITLKEDIVVPIENRVLYTKGTYNILDTFSIIFPYHILFIDYDDEIQRLLPNAFGNTSILTLIAKGDINKLVEETDNVQIAREDFEIKSFNIQCLPTIVTQRDNKFIINEYNPEELIEKEQK</sequence>
<reference evidence="2 3" key="1">
    <citation type="submission" date="2017-09" db="EMBL/GenBank/DDBJ databases">
        <title>Genomics of the genus Arcobacter.</title>
        <authorList>
            <person name="Perez-Cataluna A."/>
            <person name="Figueras M.J."/>
            <person name="Salas-Masso N."/>
        </authorList>
    </citation>
    <scope>NUCLEOTIDE SEQUENCE [LARGE SCALE GENOMIC DNA]</scope>
    <source>
        <strain evidence="2 3">CECT 7386</strain>
    </source>
</reference>
<dbReference type="KEGG" id="amyt:AMYT_a0097"/>
<dbReference type="EMBL" id="NXID01000008">
    <property type="protein sequence ID" value="RXK16462.1"/>
    <property type="molecule type" value="Genomic_DNA"/>
</dbReference>
<evidence type="ECO:0000313" key="3">
    <source>
        <dbReference type="Proteomes" id="UP000290092"/>
    </source>
</evidence>
<accession>A0AAX2AHG3</accession>